<evidence type="ECO:0000313" key="19">
    <source>
        <dbReference type="EMBL" id="GLK83357.1"/>
    </source>
</evidence>
<dbReference type="RefSeq" id="WP_213366900.1">
    <property type="nucleotide sequence ID" value="NZ_BSFM01000006.1"/>
</dbReference>
<evidence type="ECO:0000256" key="2">
    <source>
        <dbReference type="ARBA" id="ARBA00022485"/>
    </source>
</evidence>
<dbReference type="GO" id="GO:0046872">
    <property type="term" value="F:metal ion binding"/>
    <property type="evidence" value="ECO:0007669"/>
    <property type="project" value="UniProtKB-KW"/>
</dbReference>
<dbReference type="Gene3D" id="3.40.50.12160">
    <property type="entry name" value="Methylthiotransferase, N-terminal domain"/>
    <property type="match status" value="1"/>
</dbReference>
<feature type="domain" description="MTTase N-terminal" evidence="17">
    <location>
        <begin position="28"/>
        <end position="145"/>
    </location>
</feature>
<keyword evidence="3 14" id="KW-0963">Cytoplasm</keyword>
<keyword evidence="9 14" id="KW-0411">Iron-sulfur</keyword>
<dbReference type="PROSITE" id="PS01278">
    <property type="entry name" value="MTTASE_RADICAL"/>
    <property type="match status" value="1"/>
</dbReference>
<comment type="similarity">
    <text evidence="14">Belongs to the methylthiotransferase family. MiaB subfamily.</text>
</comment>
<dbReference type="EMBL" id="BSFM01000006">
    <property type="protein sequence ID" value="GLK83357.1"/>
    <property type="molecule type" value="Genomic_DNA"/>
</dbReference>
<dbReference type="PANTHER" id="PTHR43020:SF2">
    <property type="entry name" value="MITOCHONDRIAL TRNA METHYLTHIOTRANSFERASE CDK5RAP1"/>
    <property type="match status" value="1"/>
</dbReference>
<dbReference type="InterPro" id="IPR002792">
    <property type="entry name" value="TRAM_dom"/>
</dbReference>
<feature type="binding site" evidence="14">
    <location>
        <position position="108"/>
    </location>
    <ligand>
        <name>[4Fe-4S] cluster</name>
        <dbReference type="ChEBI" id="CHEBI:49883"/>
        <label>1</label>
    </ligand>
</feature>
<keyword evidence="5 14" id="KW-0949">S-adenosyl-L-methionine</keyword>
<dbReference type="InterPro" id="IPR058240">
    <property type="entry name" value="rSAM_sf"/>
</dbReference>
<sequence length="497" mass="54329">MSETHEARQLETRQLEASRETREPGNARKIYVRSFGCQMNVYDAQRMTDTMAKEGYVETDKPDDADLIILNTCHIREKAAEKVYSELGRLRKAQEEAGRKPMVAVAGCVAQAEGAEIIKRARVVDLVVGPQSYHKLPELVARAQEKQGQDARGVVETEFPVEDKFDFLAPPSKQAIAKRGPTAFVTVQEGCDKFCTFCVVPYTRGAEVSRPLGRILDEVKRLAEGGVREVTLIGQNVNAYHGLDDHGRSANLAELMARVGEVPGIARIRYTTSHPRDMDDELIAAHRDMPALMPYLHLPVQSGSDRILAAMNRKHGREAYFELVAKVRAARPDIAFSSDFIVGFPGETDADFADTMDLVDKVGFAGAFSFKYSPRPGTPAAGMGAQVPEAAMNERIYALQALLDKQKAAFDAACRGRRFDILLEKPGKLPGQLIGRSPYLQSVVVLAPREAIGTLASVVVRDVSTKSLSGDIVAGEFWPEGVPSGTSLVGQGEKLEA</sequence>
<evidence type="ECO:0000256" key="6">
    <source>
        <dbReference type="ARBA" id="ARBA00022694"/>
    </source>
</evidence>
<dbReference type="SFLD" id="SFLDG01082">
    <property type="entry name" value="B12-binding_domain_containing"/>
    <property type="match status" value="1"/>
</dbReference>
<evidence type="ECO:0000256" key="3">
    <source>
        <dbReference type="ARBA" id="ARBA00022490"/>
    </source>
</evidence>
<dbReference type="AlphaFoldDB" id="A0A9W6JUE8"/>
<gene>
    <name evidence="14 19" type="primary">miaB</name>
    <name evidence="19" type="ORF">GCM10017653_14260</name>
</gene>
<keyword evidence="4 14" id="KW-0808">Transferase</keyword>
<dbReference type="CDD" id="cd01335">
    <property type="entry name" value="Radical_SAM"/>
    <property type="match status" value="1"/>
</dbReference>
<protein>
    <recommendedName>
        <fullName evidence="11 14">tRNA-2-methylthio-N(6)-dimethylallyladenosine synthase</fullName>
        <ecNumber evidence="10 14">2.8.4.3</ecNumber>
    </recommendedName>
    <alternativeName>
        <fullName evidence="13 14">(Dimethylallyl)adenosine tRNA methylthiotransferase MiaB</fullName>
    </alternativeName>
    <alternativeName>
        <fullName evidence="12 14">tRNA-i(6)A37 methylthiotransferase</fullName>
    </alternativeName>
</protein>
<feature type="binding site" evidence="14">
    <location>
        <position position="37"/>
    </location>
    <ligand>
        <name>[4Fe-4S] cluster</name>
        <dbReference type="ChEBI" id="CHEBI:49883"/>
        <label>1</label>
    </ligand>
</feature>
<comment type="caution">
    <text evidence="19">The sequence shown here is derived from an EMBL/GenBank/DDBJ whole genome shotgun (WGS) entry which is preliminary data.</text>
</comment>
<keyword evidence="2 14" id="KW-0004">4Fe-4S</keyword>
<feature type="domain" description="TRAM" evidence="16">
    <location>
        <begin position="412"/>
        <end position="474"/>
    </location>
</feature>
<feature type="region of interest" description="Disordered" evidence="15">
    <location>
        <begin position="1"/>
        <end position="24"/>
    </location>
</feature>
<keyword evidence="20" id="KW-1185">Reference proteome</keyword>
<dbReference type="PROSITE" id="PS50926">
    <property type="entry name" value="TRAM"/>
    <property type="match status" value="1"/>
</dbReference>
<dbReference type="PANTHER" id="PTHR43020">
    <property type="entry name" value="CDK5 REGULATORY SUBUNIT-ASSOCIATED PROTEIN 1"/>
    <property type="match status" value="1"/>
</dbReference>
<dbReference type="NCBIfam" id="TIGR00089">
    <property type="entry name" value="MiaB/RimO family radical SAM methylthiotransferase"/>
    <property type="match status" value="1"/>
</dbReference>
<dbReference type="Gene3D" id="3.80.30.20">
    <property type="entry name" value="tm_1862 like domain"/>
    <property type="match status" value="1"/>
</dbReference>
<evidence type="ECO:0000256" key="4">
    <source>
        <dbReference type="ARBA" id="ARBA00022679"/>
    </source>
</evidence>
<dbReference type="SFLD" id="SFLDF00273">
    <property type="entry name" value="(dimethylallyl)adenosine_tRNA"/>
    <property type="match status" value="1"/>
</dbReference>
<evidence type="ECO:0000256" key="12">
    <source>
        <dbReference type="ARBA" id="ARBA00080698"/>
    </source>
</evidence>
<comment type="cofactor">
    <cofactor evidence="14">
        <name>[4Fe-4S] cluster</name>
        <dbReference type="ChEBI" id="CHEBI:49883"/>
    </cofactor>
    <text evidence="14">Binds 2 [4Fe-4S] clusters. One cluster is coordinated with 3 cysteines and an exchangeable S-adenosyl-L-methionine.</text>
</comment>
<dbReference type="InterPro" id="IPR007197">
    <property type="entry name" value="rSAM"/>
</dbReference>
<evidence type="ECO:0000256" key="8">
    <source>
        <dbReference type="ARBA" id="ARBA00023004"/>
    </source>
</evidence>
<evidence type="ECO:0000259" key="16">
    <source>
        <dbReference type="PROSITE" id="PS50926"/>
    </source>
</evidence>
<feature type="binding site" evidence="14">
    <location>
        <position position="191"/>
    </location>
    <ligand>
        <name>[4Fe-4S] cluster</name>
        <dbReference type="ChEBI" id="CHEBI:49883"/>
        <label>2</label>
        <note>4Fe-4S-S-AdoMet</note>
    </ligand>
</feature>
<evidence type="ECO:0000256" key="9">
    <source>
        <dbReference type="ARBA" id="ARBA00023014"/>
    </source>
</evidence>
<evidence type="ECO:0000256" key="7">
    <source>
        <dbReference type="ARBA" id="ARBA00022723"/>
    </source>
</evidence>
<dbReference type="InterPro" id="IPR013848">
    <property type="entry name" value="Methylthiotransferase_N"/>
</dbReference>
<feature type="binding site" evidence="14">
    <location>
        <position position="195"/>
    </location>
    <ligand>
        <name>[4Fe-4S] cluster</name>
        <dbReference type="ChEBI" id="CHEBI:49883"/>
        <label>2</label>
        <note>4Fe-4S-S-AdoMet</note>
    </ligand>
</feature>
<comment type="subunit">
    <text evidence="14">Monomer.</text>
</comment>
<evidence type="ECO:0000256" key="5">
    <source>
        <dbReference type="ARBA" id="ARBA00022691"/>
    </source>
</evidence>
<evidence type="ECO:0000256" key="14">
    <source>
        <dbReference type="HAMAP-Rule" id="MF_01864"/>
    </source>
</evidence>
<keyword evidence="6 14" id="KW-0819">tRNA processing</keyword>
<dbReference type="InterPro" id="IPR006463">
    <property type="entry name" value="MiaB_methiolase"/>
</dbReference>
<dbReference type="PROSITE" id="PS51918">
    <property type="entry name" value="RADICAL_SAM"/>
    <property type="match status" value="1"/>
</dbReference>
<dbReference type="EC" id="2.8.4.3" evidence="10 14"/>
<evidence type="ECO:0000256" key="10">
    <source>
        <dbReference type="ARBA" id="ARBA00033765"/>
    </source>
</evidence>
<proteinExistence type="inferred from homology"/>
<dbReference type="NCBIfam" id="TIGR01574">
    <property type="entry name" value="miaB-methiolase"/>
    <property type="match status" value="1"/>
</dbReference>
<dbReference type="InterPro" id="IPR006638">
    <property type="entry name" value="Elp3/MiaA/NifB-like_rSAM"/>
</dbReference>
<evidence type="ECO:0000259" key="17">
    <source>
        <dbReference type="PROSITE" id="PS51449"/>
    </source>
</evidence>
<dbReference type="InterPro" id="IPR005839">
    <property type="entry name" value="Methylthiotransferase"/>
</dbReference>
<evidence type="ECO:0000259" key="18">
    <source>
        <dbReference type="PROSITE" id="PS51918"/>
    </source>
</evidence>
<dbReference type="InterPro" id="IPR020612">
    <property type="entry name" value="Methylthiotransferase_CS"/>
</dbReference>
<dbReference type="FunFam" id="3.40.50.12160:FF:000003">
    <property type="entry name" value="CDK5 regulatory subunit-associated protein 1"/>
    <property type="match status" value="1"/>
</dbReference>
<dbReference type="Pfam" id="PF04055">
    <property type="entry name" value="Radical_SAM"/>
    <property type="match status" value="1"/>
</dbReference>
<evidence type="ECO:0000256" key="1">
    <source>
        <dbReference type="ARBA" id="ARBA00003234"/>
    </source>
</evidence>
<organism evidence="19 20">
    <name type="scientific">Ancylobacter defluvii</name>
    <dbReference type="NCBI Taxonomy" id="1282440"/>
    <lineage>
        <taxon>Bacteria</taxon>
        <taxon>Pseudomonadati</taxon>
        <taxon>Pseudomonadota</taxon>
        <taxon>Alphaproteobacteria</taxon>
        <taxon>Hyphomicrobiales</taxon>
        <taxon>Xanthobacteraceae</taxon>
        <taxon>Ancylobacter</taxon>
    </lineage>
</organism>
<evidence type="ECO:0000256" key="15">
    <source>
        <dbReference type="SAM" id="MobiDB-lite"/>
    </source>
</evidence>
<dbReference type="SMART" id="SM00729">
    <property type="entry name" value="Elp3"/>
    <property type="match status" value="1"/>
</dbReference>
<keyword evidence="8 14" id="KW-0408">Iron</keyword>
<dbReference type="HAMAP" id="MF_01864">
    <property type="entry name" value="tRNA_metthiotr_MiaB"/>
    <property type="match status" value="1"/>
</dbReference>
<accession>A0A9W6JUE8</accession>
<reference evidence="19" key="1">
    <citation type="journal article" date="2014" name="Int. J. Syst. Evol. Microbiol.">
        <title>Complete genome sequence of Corynebacterium casei LMG S-19264T (=DSM 44701T), isolated from a smear-ripened cheese.</title>
        <authorList>
            <consortium name="US DOE Joint Genome Institute (JGI-PGF)"/>
            <person name="Walter F."/>
            <person name="Albersmeier A."/>
            <person name="Kalinowski J."/>
            <person name="Ruckert C."/>
        </authorList>
    </citation>
    <scope>NUCLEOTIDE SEQUENCE</scope>
    <source>
        <strain evidence="19">VKM B-2789</strain>
    </source>
</reference>
<dbReference type="Pfam" id="PF00919">
    <property type="entry name" value="UPF0004"/>
    <property type="match status" value="1"/>
</dbReference>
<dbReference type="SFLD" id="SFLDG01061">
    <property type="entry name" value="methylthiotransferase"/>
    <property type="match status" value="1"/>
</dbReference>
<dbReference type="SUPFAM" id="SSF102114">
    <property type="entry name" value="Radical SAM enzymes"/>
    <property type="match status" value="1"/>
</dbReference>
<evidence type="ECO:0000313" key="20">
    <source>
        <dbReference type="Proteomes" id="UP001143330"/>
    </source>
</evidence>
<keyword evidence="7 14" id="KW-0479">Metal-binding</keyword>
<dbReference type="GO" id="GO:0005829">
    <property type="term" value="C:cytosol"/>
    <property type="evidence" value="ECO:0007669"/>
    <property type="project" value="TreeGrafter"/>
</dbReference>
<dbReference type="InterPro" id="IPR023404">
    <property type="entry name" value="rSAM_horseshoe"/>
</dbReference>
<dbReference type="PROSITE" id="PS51449">
    <property type="entry name" value="MTTASE_N"/>
    <property type="match status" value="1"/>
</dbReference>
<comment type="catalytic activity">
    <reaction evidence="14">
        <text>N(6)-dimethylallyladenosine(37) in tRNA + (sulfur carrier)-SH + AH2 + 2 S-adenosyl-L-methionine = 2-methylsulfanyl-N(6)-dimethylallyladenosine(37) in tRNA + (sulfur carrier)-H + 5'-deoxyadenosine + L-methionine + A + S-adenosyl-L-homocysteine + 2 H(+)</text>
        <dbReference type="Rhea" id="RHEA:37067"/>
        <dbReference type="Rhea" id="RHEA-COMP:10375"/>
        <dbReference type="Rhea" id="RHEA-COMP:10376"/>
        <dbReference type="Rhea" id="RHEA-COMP:14737"/>
        <dbReference type="Rhea" id="RHEA-COMP:14739"/>
        <dbReference type="ChEBI" id="CHEBI:13193"/>
        <dbReference type="ChEBI" id="CHEBI:15378"/>
        <dbReference type="ChEBI" id="CHEBI:17319"/>
        <dbReference type="ChEBI" id="CHEBI:17499"/>
        <dbReference type="ChEBI" id="CHEBI:29917"/>
        <dbReference type="ChEBI" id="CHEBI:57844"/>
        <dbReference type="ChEBI" id="CHEBI:57856"/>
        <dbReference type="ChEBI" id="CHEBI:59789"/>
        <dbReference type="ChEBI" id="CHEBI:64428"/>
        <dbReference type="ChEBI" id="CHEBI:74415"/>
        <dbReference type="ChEBI" id="CHEBI:74417"/>
        <dbReference type="EC" id="2.8.4.3"/>
    </reaction>
</comment>
<comment type="subcellular location">
    <subcellularLocation>
        <location evidence="14">Cytoplasm</location>
    </subcellularLocation>
</comment>
<reference evidence="19" key="2">
    <citation type="submission" date="2023-01" db="EMBL/GenBank/DDBJ databases">
        <authorList>
            <person name="Sun Q."/>
            <person name="Evtushenko L."/>
        </authorList>
    </citation>
    <scope>NUCLEOTIDE SEQUENCE</scope>
    <source>
        <strain evidence="19">VKM B-2789</strain>
    </source>
</reference>
<comment type="function">
    <text evidence="1 14">Catalyzes the methylthiolation of N6-(dimethylallyl)adenosine (i(6)A), leading to the formation of 2-methylthio-N6-(dimethylallyl)adenosine (ms(2)i(6)A) at position 37 in tRNAs that read codons beginning with uridine.</text>
</comment>
<feature type="domain" description="Radical SAM core" evidence="18">
    <location>
        <begin position="177"/>
        <end position="412"/>
    </location>
</feature>
<dbReference type="GO" id="GO:0051539">
    <property type="term" value="F:4 iron, 4 sulfur cluster binding"/>
    <property type="evidence" value="ECO:0007669"/>
    <property type="project" value="UniProtKB-UniRule"/>
</dbReference>
<evidence type="ECO:0000256" key="13">
    <source>
        <dbReference type="ARBA" id="ARBA00081141"/>
    </source>
</evidence>
<dbReference type="GO" id="GO:0035597">
    <property type="term" value="F:tRNA-2-methylthio-N(6)-dimethylallyladenosine(37) synthase activity"/>
    <property type="evidence" value="ECO:0007669"/>
    <property type="project" value="UniProtKB-EC"/>
</dbReference>
<name>A0A9W6JUE8_9HYPH</name>
<evidence type="ECO:0000256" key="11">
    <source>
        <dbReference type="ARBA" id="ARBA00068570"/>
    </source>
</evidence>
<dbReference type="Proteomes" id="UP001143330">
    <property type="component" value="Unassembled WGS sequence"/>
</dbReference>
<dbReference type="SFLD" id="SFLDS00029">
    <property type="entry name" value="Radical_SAM"/>
    <property type="match status" value="1"/>
</dbReference>
<dbReference type="InterPro" id="IPR038135">
    <property type="entry name" value="Methylthiotransferase_N_sf"/>
</dbReference>
<feature type="binding site" evidence="14">
    <location>
        <position position="198"/>
    </location>
    <ligand>
        <name>[4Fe-4S] cluster</name>
        <dbReference type="ChEBI" id="CHEBI:49883"/>
        <label>2</label>
        <note>4Fe-4S-S-AdoMet</note>
    </ligand>
</feature>
<dbReference type="FunFam" id="3.80.30.20:FF:000001">
    <property type="entry name" value="tRNA-2-methylthio-N(6)-dimethylallyladenosine synthase 2"/>
    <property type="match status" value="1"/>
</dbReference>
<feature type="binding site" evidence="14">
    <location>
        <position position="73"/>
    </location>
    <ligand>
        <name>[4Fe-4S] cluster</name>
        <dbReference type="ChEBI" id="CHEBI:49883"/>
        <label>1</label>
    </ligand>
</feature>